<sequence>MTARDTNEWDSSDYDDGHSFVFEYGEDVIDLLEPSPDERILDLGCGTGHLTAEIASSGAAVVGLDRSPAMIEQARTEYPDQRFVQADARDFDLEEPVDAVFSNAALHWIDEQDAVLESVTDALRPNGRFVAELGGTGNVQAIVDAVRSELTRRGYESTHPWYFPTVGEYASRLESHGFEVRHARLFDRPTTLDDGENGLEGWIEMFGDELLSPVPESERAAVIDAVEDDLREALFADGTWTADYRRLRVVAVLE</sequence>
<comment type="caution">
    <text evidence="2">The sequence shown here is derived from an EMBL/GenBank/DDBJ whole genome shotgun (WGS) entry which is preliminary data.</text>
</comment>
<dbReference type="InterPro" id="IPR013216">
    <property type="entry name" value="Methyltransf_11"/>
</dbReference>
<organism evidence="2 3">
    <name type="scientific">Salinadaptatus halalkaliphilus</name>
    <dbReference type="NCBI Taxonomy" id="2419781"/>
    <lineage>
        <taxon>Archaea</taxon>
        <taxon>Methanobacteriati</taxon>
        <taxon>Methanobacteriota</taxon>
        <taxon>Stenosarchaea group</taxon>
        <taxon>Halobacteria</taxon>
        <taxon>Halobacteriales</taxon>
        <taxon>Natrialbaceae</taxon>
        <taxon>Salinadaptatus</taxon>
    </lineage>
</organism>
<keyword evidence="3" id="KW-1185">Reference proteome</keyword>
<evidence type="ECO:0000313" key="2">
    <source>
        <dbReference type="EMBL" id="THE63572.1"/>
    </source>
</evidence>
<dbReference type="Gene3D" id="3.40.50.150">
    <property type="entry name" value="Vaccinia Virus protein VP39"/>
    <property type="match status" value="1"/>
</dbReference>
<keyword evidence="2" id="KW-0489">Methyltransferase</keyword>
<dbReference type="Proteomes" id="UP000318864">
    <property type="component" value="Unassembled WGS sequence"/>
</dbReference>
<proteinExistence type="predicted"/>
<dbReference type="GO" id="GO:0032259">
    <property type="term" value="P:methylation"/>
    <property type="evidence" value="ECO:0007669"/>
    <property type="project" value="UniProtKB-KW"/>
</dbReference>
<name>A0A4S3TI27_9EURY</name>
<dbReference type="RefSeq" id="WP_141465915.1">
    <property type="nucleotide sequence ID" value="NZ_RBZW01000058.1"/>
</dbReference>
<dbReference type="PANTHER" id="PTHR43861">
    <property type="entry name" value="TRANS-ACONITATE 2-METHYLTRANSFERASE-RELATED"/>
    <property type="match status" value="1"/>
</dbReference>
<dbReference type="AlphaFoldDB" id="A0A4S3TI27"/>
<feature type="domain" description="Methyltransferase type 11" evidence="1">
    <location>
        <begin position="41"/>
        <end position="130"/>
    </location>
</feature>
<dbReference type="EMBL" id="RBZW01000058">
    <property type="protein sequence ID" value="THE63572.1"/>
    <property type="molecule type" value="Genomic_DNA"/>
</dbReference>
<evidence type="ECO:0000313" key="3">
    <source>
        <dbReference type="Proteomes" id="UP000318864"/>
    </source>
</evidence>
<accession>A0A4S3TI27</accession>
<dbReference type="PANTHER" id="PTHR43861:SF1">
    <property type="entry name" value="TRANS-ACONITATE 2-METHYLTRANSFERASE"/>
    <property type="match status" value="1"/>
</dbReference>
<dbReference type="CDD" id="cd02440">
    <property type="entry name" value="AdoMet_MTases"/>
    <property type="match status" value="1"/>
</dbReference>
<dbReference type="InterPro" id="IPR029063">
    <property type="entry name" value="SAM-dependent_MTases_sf"/>
</dbReference>
<evidence type="ECO:0000259" key="1">
    <source>
        <dbReference type="Pfam" id="PF08241"/>
    </source>
</evidence>
<dbReference type="OrthoDB" id="11691at2157"/>
<dbReference type="Pfam" id="PF08241">
    <property type="entry name" value="Methyltransf_11"/>
    <property type="match status" value="1"/>
</dbReference>
<gene>
    <name evidence="2" type="ORF">D8Y22_17265</name>
</gene>
<reference evidence="2 3" key="1">
    <citation type="submission" date="2018-10" db="EMBL/GenBank/DDBJ databases">
        <title>Natronolimnobius sp. XQ-INN 246 isolated from Inner Mongolia Autonomous Region of China.</title>
        <authorList>
            <person name="Xue Q."/>
        </authorList>
    </citation>
    <scope>NUCLEOTIDE SEQUENCE [LARGE SCALE GENOMIC DNA]</scope>
    <source>
        <strain evidence="2 3">XQ-INN 246</strain>
    </source>
</reference>
<protein>
    <submittedName>
        <fullName evidence="2">Methyltransferase domain-containing protein</fullName>
    </submittedName>
</protein>
<dbReference type="SUPFAM" id="SSF53335">
    <property type="entry name" value="S-adenosyl-L-methionine-dependent methyltransferases"/>
    <property type="match status" value="1"/>
</dbReference>
<dbReference type="GO" id="GO:0008757">
    <property type="term" value="F:S-adenosylmethionine-dependent methyltransferase activity"/>
    <property type="evidence" value="ECO:0007669"/>
    <property type="project" value="InterPro"/>
</dbReference>
<keyword evidence="2" id="KW-0808">Transferase</keyword>